<dbReference type="PANTHER" id="PTHR11079:SF202">
    <property type="entry name" value="TRNA-SPECIFIC ADENOSINE DEAMINASE"/>
    <property type="match status" value="1"/>
</dbReference>
<feature type="active site" description="Proton donor" evidence="8">
    <location>
        <position position="59"/>
    </location>
</feature>
<dbReference type="KEGG" id="mana:MAMMFC1_01496"/>
<dbReference type="GO" id="GO:0052717">
    <property type="term" value="F:tRNA-specific adenosine-34 deaminase activity"/>
    <property type="evidence" value="ECO:0007669"/>
    <property type="project" value="UniProtKB-UniRule"/>
</dbReference>
<evidence type="ECO:0000256" key="6">
    <source>
        <dbReference type="ARBA" id="ARBA00022833"/>
    </source>
</evidence>
<dbReference type="Proteomes" id="UP000276437">
    <property type="component" value="Chromosome"/>
</dbReference>
<dbReference type="PROSITE" id="PS00903">
    <property type="entry name" value="CYT_DCMP_DEAMINASES_1"/>
    <property type="match status" value="1"/>
</dbReference>
<evidence type="ECO:0000256" key="1">
    <source>
        <dbReference type="ARBA" id="ARBA00010669"/>
    </source>
</evidence>
<keyword evidence="3 8" id="KW-0819">tRNA processing</keyword>
<reference evidence="10 11" key="1">
    <citation type="journal article" date="2018" name="Int. J. Syst. Evol. Microbiol.">
        <title>Methylomusa anaerophila gen. nov., sp. nov., an anaerobic methanol-utilizing bacterium isolated from a microbial fuel cell.</title>
        <authorList>
            <person name="Amano N."/>
            <person name="Yamamuro A."/>
            <person name="Miyahara M."/>
            <person name="Kouzuma A."/>
            <person name="Abe T."/>
            <person name="Watanabe K."/>
        </authorList>
    </citation>
    <scope>NUCLEOTIDE SEQUENCE [LARGE SCALE GENOMIC DNA]</scope>
    <source>
        <strain evidence="10 11">MMFC1</strain>
    </source>
</reference>
<gene>
    <name evidence="8 10" type="primary">tadA</name>
    <name evidence="10" type="ORF">MAMMFC1_01496</name>
</gene>
<dbReference type="Gene3D" id="3.40.140.10">
    <property type="entry name" value="Cytidine Deaminase, domain 2"/>
    <property type="match status" value="1"/>
</dbReference>
<name>A0A348AID6_9FIRM</name>
<dbReference type="SUPFAM" id="SSF53927">
    <property type="entry name" value="Cytidine deaminase-like"/>
    <property type="match status" value="1"/>
</dbReference>
<feature type="binding site" evidence="8">
    <location>
        <position position="90"/>
    </location>
    <ligand>
        <name>Zn(2+)</name>
        <dbReference type="ChEBI" id="CHEBI:29105"/>
        <note>catalytic</note>
    </ligand>
</feature>
<evidence type="ECO:0000256" key="3">
    <source>
        <dbReference type="ARBA" id="ARBA00022694"/>
    </source>
</evidence>
<evidence type="ECO:0000256" key="8">
    <source>
        <dbReference type="HAMAP-Rule" id="MF_00972"/>
    </source>
</evidence>
<dbReference type="GO" id="GO:0008270">
    <property type="term" value="F:zinc ion binding"/>
    <property type="evidence" value="ECO:0007669"/>
    <property type="project" value="UniProtKB-UniRule"/>
</dbReference>
<comment type="subunit">
    <text evidence="2 8">Homodimer.</text>
</comment>
<evidence type="ECO:0000313" key="10">
    <source>
        <dbReference type="EMBL" id="BBB90834.1"/>
    </source>
</evidence>
<comment type="similarity">
    <text evidence="1">Belongs to the cytidine and deoxycytidylate deaminase family. ADAT2 subfamily.</text>
</comment>
<organism evidence="10 11">
    <name type="scientific">Methylomusa anaerophila</name>
    <dbReference type="NCBI Taxonomy" id="1930071"/>
    <lineage>
        <taxon>Bacteria</taxon>
        <taxon>Bacillati</taxon>
        <taxon>Bacillota</taxon>
        <taxon>Negativicutes</taxon>
        <taxon>Selenomonadales</taxon>
        <taxon>Sporomusaceae</taxon>
        <taxon>Methylomusa</taxon>
    </lineage>
</organism>
<evidence type="ECO:0000256" key="4">
    <source>
        <dbReference type="ARBA" id="ARBA00022723"/>
    </source>
</evidence>
<feature type="binding site" evidence="8">
    <location>
        <position position="87"/>
    </location>
    <ligand>
        <name>Zn(2+)</name>
        <dbReference type="ChEBI" id="CHEBI:29105"/>
        <note>catalytic</note>
    </ligand>
</feature>
<keyword evidence="11" id="KW-1185">Reference proteome</keyword>
<sequence>MVNRIVDDNCYMGLALLEARQAYDIGEVPIGAVLVLDNEVVARAHNMREAWQDATAHAEMLVIREACQRLKRWRLTGATLYVTIEPCPMCAGALIMSRVNRLVYGSSDYKAGAVESIFNIVQNPALNHCLEVTAGVRADECAAIMKDFFRQRRK</sequence>
<dbReference type="InterPro" id="IPR016192">
    <property type="entry name" value="APOBEC/CMP_deaminase_Zn-bd"/>
</dbReference>
<dbReference type="Pfam" id="PF14437">
    <property type="entry name" value="MafB19-deam"/>
    <property type="match status" value="1"/>
</dbReference>
<evidence type="ECO:0000259" key="9">
    <source>
        <dbReference type="PROSITE" id="PS51747"/>
    </source>
</evidence>
<dbReference type="AlphaFoldDB" id="A0A348AID6"/>
<dbReference type="EMBL" id="AP018449">
    <property type="protein sequence ID" value="BBB90834.1"/>
    <property type="molecule type" value="Genomic_DNA"/>
</dbReference>
<keyword evidence="6 8" id="KW-0862">Zinc</keyword>
<evidence type="ECO:0000256" key="5">
    <source>
        <dbReference type="ARBA" id="ARBA00022801"/>
    </source>
</evidence>
<dbReference type="InterPro" id="IPR016193">
    <property type="entry name" value="Cytidine_deaminase-like"/>
</dbReference>
<keyword evidence="4 8" id="KW-0479">Metal-binding</keyword>
<comment type="catalytic activity">
    <reaction evidence="7 8">
        <text>adenosine(34) in tRNA + H2O + H(+) = inosine(34) in tRNA + NH4(+)</text>
        <dbReference type="Rhea" id="RHEA:43168"/>
        <dbReference type="Rhea" id="RHEA-COMP:10373"/>
        <dbReference type="Rhea" id="RHEA-COMP:10374"/>
        <dbReference type="ChEBI" id="CHEBI:15377"/>
        <dbReference type="ChEBI" id="CHEBI:15378"/>
        <dbReference type="ChEBI" id="CHEBI:28938"/>
        <dbReference type="ChEBI" id="CHEBI:74411"/>
        <dbReference type="ChEBI" id="CHEBI:82852"/>
        <dbReference type="EC" id="3.5.4.33"/>
    </reaction>
</comment>
<comment type="function">
    <text evidence="8">Catalyzes the deamination of adenosine to inosine at the wobble position 34 of tRNA(Arg2).</text>
</comment>
<dbReference type="InterPro" id="IPR028883">
    <property type="entry name" value="tRNA_aden_deaminase"/>
</dbReference>
<dbReference type="HAMAP" id="MF_00972">
    <property type="entry name" value="tRNA_aden_deaminase"/>
    <property type="match status" value="1"/>
</dbReference>
<feature type="domain" description="CMP/dCMP-type deaminase" evidence="9">
    <location>
        <begin position="6"/>
        <end position="115"/>
    </location>
</feature>
<feature type="binding site" evidence="8">
    <location>
        <position position="57"/>
    </location>
    <ligand>
        <name>Zn(2+)</name>
        <dbReference type="ChEBI" id="CHEBI:29105"/>
        <note>catalytic</note>
    </ligand>
</feature>
<dbReference type="EC" id="3.5.4.33" evidence="8"/>
<keyword evidence="5 8" id="KW-0378">Hydrolase</keyword>
<dbReference type="FunFam" id="3.40.140.10:FF:000005">
    <property type="entry name" value="tRNA-specific adenosine deaminase"/>
    <property type="match status" value="1"/>
</dbReference>
<dbReference type="PANTHER" id="PTHR11079">
    <property type="entry name" value="CYTOSINE DEAMINASE FAMILY MEMBER"/>
    <property type="match status" value="1"/>
</dbReference>
<dbReference type="PROSITE" id="PS51747">
    <property type="entry name" value="CYT_DCMP_DEAMINASES_2"/>
    <property type="match status" value="1"/>
</dbReference>
<dbReference type="InterPro" id="IPR058535">
    <property type="entry name" value="MafB19-deam"/>
</dbReference>
<dbReference type="GO" id="GO:0002100">
    <property type="term" value="P:tRNA wobble adenosine to inosine editing"/>
    <property type="evidence" value="ECO:0007669"/>
    <property type="project" value="UniProtKB-UniRule"/>
</dbReference>
<comment type="cofactor">
    <cofactor evidence="8">
        <name>Zn(2+)</name>
        <dbReference type="ChEBI" id="CHEBI:29105"/>
    </cofactor>
    <text evidence="8">Binds 1 zinc ion per subunit.</text>
</comment>
<dbReference type="NCBIfam" id="NF008113">
    <property type="entry name" value="PRK10860.1"/>
    <property type="match status" value="1"/>
</dbReference>
<accession>A0A348AID6</accession>
<protein>
    <recommendedName>
        <fullName evidence="8">tRNA-specific adenosine deaminase</fullName>
        <ecNumber evidence="8">3.5.4.33</ecNumber>
    </recommendedName>
</protein>
<dbReference type="CDD" id="cd01285">
    <property type="entry name" value="nucleoside_deaminase"/>
    <property type="match status" value="1"/>
</dbReference>
<evidence type="ECO:0000313" key="11">
    <source>
        <dbReference type="Proteomes" id="UP000276437"/>
    </source>
</evidence>
<dbReference type="InterPro" id="IPR002125">
    <property type="entry name" value="CMP_dCMP_dom"/>
</dbReference>
<evidence type="ECO:0000256" key="2">
    <source>
        <dbReference type="ARBA" id="ARBA00011738"/>
    </source>
</evidence>
<evidence type="ECO:0000256" key="7">
    <source>
        <dbReference type="ARBA" id="ARBA00048045"/>
    </source>
</evidence>
<proteinExistence type="inferred from homology"/>